<gene>
    <name evidence="2" type="ORF">B0T17DRAFT_529571</name>
</gene>
<dbReference type="AlphaFoldDB" id="A0AA39XBI6"/>
<protein>
    <submittedName>
        <fullName evidence="2">Uncharacterized protein</fullName>
    </submittedName>
</protein>
<name>A0AA39XBI6_9PEZI</name>
<feature type="region of interest" description="Disordered" evidence="1">
    <location>
        <begin position="98"/>
        <end position="131"/>
    </location>
</feature>
<feature type="compositionally biased region" description="Basic and acidic residues" evidence="1">
    <location>
        <begin position="122"/>
        <end position="131"/>
    </location>
</feature>
<evidence type="ECO:0000313" key="2">
    <source>
        <dbReference type="EMBL" id="KAK0630888.1"/>
    </source>
</evidence>
<dbReference type="EMBL" id="JAULSR010000002">
    <property type="protein sequence ID" value="KAK0630888.1"/>
    <property type="molecule type" value="Genomic_DNA"/>
</dbReference>
<organism evidence="2 3">
    <name type="scientific">Bombardia bombarda</name>
    <dbReference type="NCBI Taxonomy" id="252184"/>
    <lineage>
        <taxon>Eukaryota</taxon>
        <taxon>Fungi</taxon>
        <taxon>Dikarya</taxon>
        <taxon>Ascomycota</taxon>
        <taxon>Pezizomycotina</taxon>
        <taxon>Sordariomycetes</taxon>
        <taxon>Sordariomycetidae</taxon>
        <taxon>Sordariales</taxon>
        <taxon>Lasiosphaeriaceae</taxon>
        <taxon>Bombardia</taxon>
    </lineage>
</organism>
<proteinExistence type="predicted"/>
<evidence type="ECO:0000313" key="3">
    <source>
        <dbReference type="Proteomes" id="UP001174934"/>
    </source>
</evidence>
<accession>A0AA39XBI6</accession>
<evidence type="ECO:0000256" key="1">
    <source>
        <dbReference type="SAM" id="MobiDB-lite"/>
    </source>
</evidence>
<comment type="caution">
    <text evidence="2">The sequence shown here is derived from an EMBL/GenBank/DDBJ whole genome shotgun (WGS) entry which is preliminary data.</text>
</comment>
<sequence>MAGKYAIALHELNDEEFALRIKAYNKIQHRNFTGYDQTGPAVVYGHRHATIHGRCVDPDGQTQNATASLFLTGTLPLAIPAKRFKFAQIHIVFAGPEGCSPSDETRRSGHCPGWHPCAPQDIPHRGDEKGA</sequence>
<keyword evidence="3" id="KW-1185">Reference proteome</keyword>
<reference evidence="2" key="1">
    <citation type="submission" date="2023-06" db="EMBL/GenBank/DDBJ databases">
        <title>Genome-scale phylogeny and comparative genomics of the fungal order Sordariales.</title>
        <authorList>
            <consortium name="Lawrence Berkeley National Laboratory"/>
            <person name="Hensen N."/>
            <person name="Bonometti L."/>
            <person name="Westerberg I."/>
            <person name="Brannstrom I.O."/>
            <person name="Guillou S."/>
            <person name="Cros-Aarteil S."/>
            <person name="Calhoun S."/>
            <person name="Haridas S."/>
            <person name="Kuo A."/>
            <person name="Mondo S."/>
            <person name="Pangilinan J."/>
            <person name="Riley R."/>
            <person name="LaButti K."/>
            <person name="Andreopoulos B."/>
            <person name="Lipzen A."/>
            <person name="Chen C."/>
            <person name="Yanf M."/>
            <person name="Daum C."/>
            <person name="Ng V."/>
            <person name="Clum A."/>
            <person name="Steindorff A."/>
            <person name="Ohm R."/>
            <person name="Martin F."/>
            <person name="Silar P."/>
            <person name="Natvig D."/>
            <person name="Lalanne C."/>
            <person name="Gautier V."/>
            <person name="Ament-velasquez S.L."/>
            <person name="Kruys A."/>
            <person name="Hutchinson M.I."/>
            <person name="Powell A.J."/>
            <person name="Barry K."/>
            <person name="Miller A.N."/>
            <person name="Grigoriev I.V."/>
            <person name="Debuchy R."/>
            <person name="Gladieux P."/>
            <person name="Thoren M.H."/>
            <person name="Johannesson H."/>
        </authorList>
    </citation>
    <scope>NUCLEOTIDE SEQUENCE</scope>
    <source>
        <strain evidence="2">SMH3391-2</strain>
    </source>
</reference>
<dbReference type="Proteomes" id="UP001174934">
    <property type="component" value="Unassembled WGS sequence"/>
</dbReference>